<feature type="transmembrane region" description="Helical" evidence="2">
    <location>
        <begin position="12"/>
        <end position="33"/>
    </location>
</feature>
<dbReference type="SUPFAM" id="SSF54523">
    <property type="entry name" value="Pili subunits"/>
    <property type="match status" value="1"/>
</dbReference>
<dbReference type="GO" id="GO:0015627">
    <property type="term" value="C:type II protein secretion system complex"/>
    <property type="evidence" value="ECO:0007669"/>
    <property type="project" value="InterPro"/>
</dbReference>
<proteinExistence type="predicted"/>
<dbReference type="Proteomes" id="UP000503162">
    <property type="component" value="Chromosome"/>
</dbReference>
<dbReference type="PRINTS" id="PR00813">
    <property type="entry name" value="BCTERIALGSPG"/>
</dbReference>
<keyword evidence="2" id="KW-0812">Transmembrane</keyword>
<evidence type="ECO:0000313" key="3">
    <source>
        <dbReference type="EMBL" id="QIM50718.1"/>
    </source>
</evidence>
<dbReference type="InterPro" id="IPR000983">
    <property type="entry name" value="Bac_GSPG_pilin"/>
</dbReference>
<evidence type="ECO:0000256" key="2">
    <source>
        <dbReference type="SAM" id="Phobius"/>
    </source>
</evidence>
<keyword evidence="4" id="KW-1185">Reference proteome</keyword>
<sequence length="161" mass="17826">MPMQALQRGFTLIELVVTVAIVGVLASVAVPLVEVQAQRARESELRAALRQIREAIDAYKQAYDEGKLPQRVGASGYPRSLDELVQGVPDVRSPDGSQRLVFLRRIPRDPMSPDLDAPAASGWGLRAYGSPPDEPRAGEDVFDVYSLSPRRSLRGEPYRQW</sequence>
<reference evidence="3 4" key="1">
    <citation type="submission" date="2020-03" db="EMBL/GenBank/DDBJ databases">
        <title>Hydrogenophaga sp. nov. isolated from cyanobacterial mat.</title>
        <authorList>
            <person name="Thorat V."/>
            <person name="Kirdat K."/>
            <person name="Tiwarekar B."/>
            <person name="Costa E.D."/>
            <person name="Yadav A."/>
        </authorList>
    </citation>
    <scope>NUCLEOTIDE SEQUENCE [LARGE SCALE GENOMIC DNA]</scope>
    <source>
        <strain evidence="3 4">BA0156</strain>
    </source>
</reference>
<dbReference type="KEGG" id="hcz:G9Q37_00515"/>
<dbReference type="Pfam" id="PF07963">
    <property type="entry name" value="N_methyl"/>
    <property type="match status" value="1"/>
</dbReference>
<dbReference type="PANTHER" id="PTHR30093:SF47">
    <property type="entry name" value="TYPE IV PILUS NON-CORE MINOR PILIN PILE"/>
    <property type="match status" value="1"/>
</dbReference>
<gene>
    <name evidence="3" type="ORF">G9Q37_00515</name>
</gene>
<dbReference type="EMBL" id="CP049989">
    <property type="protein sequence ID" value="QIM50718.1"/>
    <property type="molecule type" value="Genomic_DNA"/>
</dbReference>
<dbReference type="PANTHER" id="PTHR30093">
    <property type="entry name" value="GENERAL SECRETION PATHWAY PROTEIN G"/>
    <property type="match status" value="1"/>
</dbReference>
<protein>
    <submittedName>
        <fullName evidence="3">Type II secretion system protein</fullName>
    </submittedName>
</protein>
<name>A0A6G8ICC3_9BURK</name>
<dbReference type="Gene3D" id="3.30.700.10">
    <property type="entry name" value="Glycoprotein, Type 4 Pilin"/>
    <property type="match status" value="1"/>
</dbReference>
<dbReference type="GO" id="GO:0015628">
    <property type="term" value="P:protein secretion by the type II secretion system"/>
    <property type="evidence" value="ECO:0007669"/>
    <property type="project" value="InterPro"/>
</dbReference>
<keyword evidence="2" id="KW-1133">Transmembrane helix</keyword>
<dbReference type="AlphaFoldDB" id="A0A6G8ICC3"/>
<dbReference type="PROSITE" id="PS00409">
    <property type="entry name" value="PROKAR_NTER_METHYL"/>
    <property type="match status" value="1"/>
</dbReference>
<organism evidence="3 4">
    <name type="scientific">Hydrogenophaga crocea</name>
    <dbReference type="NCBI Taxonomy" id="2716225"/>
    <lineage>
        <taxon>Bacteria</taxon>
        <taxon>Pseudomonadati</taxon>
        <taxon>Pseudomonadota</taxon>
        <taxon>Betaproteobacteria</taxon>
        <taxon>Burkholderiales</taxon>
        <taxon>Comamonadaceae</taxon>
        <taxon>Hydrogenophaga</taxon>
    </lineage>
</organism>
<dbReference type="InterPro" id="IPR045584">
    <property type="entry name" value="Pilin-like"/>
</dbReference>
<evidence type="ECO:0000256" key="1">
    <source>
        <dbReference type="ARBA" id="ARBA00022481"/>
    </source>
</evidence>
<dbReference type="InterPro" id="IPR012902">
    <property type="entry name" value="N_methyl_site"/>
</dbReference>
<keyword evidence="1" id="KW-0488">Methylation</keyword>
<dbReference type="NCBIfam" id="TIGR02532">
    <property type="entry name" value="IV_pilin_GFxxxE"/>
    <property type="match status" value="1"/>
</dbReference>
<keyword evidence="2" id="KW-0472">Membrane</keyword>
<evidence type="ECO:0000313" key="4">
    <source>
        <dbReference type="Proteomes" id="UP000503162"/>
    </source>
</evidence>
<accession>A0A6G8ICC3</accession>